<evidence type="ECO:0000256" key="4">
    <source>
        <dbReference type="SAM" id="SignalP"/>
    </source>
</evidence>
<accession>A0ABX5QHW8</accession>
<dbReference type="PANTHER" id="PTHR30024">
    <property type="entry name" value="ALIPHATIC SULFONATES-BINDING PROTEIN-RELATED"/>
    <property type="match status" value="1"/>
</dbReference>
<dbReference type="PANTHER" id="PTHR30024:SF47">
    <property type="entry name" value="TAURINE-BINDING PERIPLASMIC PROTEIN"/>
    <property type="match status" value="1"/>
</dbReference>
<sequence>MKHYIKKTMATALAATASIALLAGCSGSAGAEQPGDGDGLVPVNVGVFAAADNAALYMGVEQGFFEEQGLDVDIQVLDSGPAVTAAVVAGDIDFGYSNTLSLVIASSRGLPITVVSGGVAAGQDVQGGSDANAAVLVPSDSDIVGLESLPGKTIAVNALGNILEVTLKNALETEGIDTESVNMVEIPFPEMPAALASGQVDAAFMLEPFVTMSEMQDDARPVAFPYELVTPGFQAGVYFTTMPFLQENEATVTGFQNGLKAAVEYSKENPDAARAVVPTFLSIPEDIVAEMNLPTFITEADPEHIELFVELGQRYDLVEGEVDLETLTAGLSR</sequence>
<reference evidence="6 7" key="1">
    <citation type="submission" date="2019-01" db="EMBL/GenBank/DDBJ databases">
        <title>Leucobacter muris sp. nov. isolated from the nose of a laboratory mouse.</title>
        <authorList>
            <person name="Benga L."/>
            <person name="Sproeer C."/>
            <person name="Schumann P."/>
            <person name="Verbarg S."/>
            <person name="Bunk B."/>
            <person name="Engelhardt E."/>
            <person name="Benten P.M."/>
            <person name="Sager M."/>
        </authorList>
    </citation>
    <scope>NUCLEOTIDE SEQUENCE [LARGE SCALE GENOMIC DNA]</scope>
    <source>
        <strain evidence="6 7">DSM 101948</strain>
    </source>
</reference>
<comment type="similarity">
    <text evidence="2">Belongs to the bacterial solute-binding protein SsuA/TauA family.</text>
</comment>
<evidence type="ECO:0000256" key="1">
    <source>
        <dbReference type="ARBA" id="ARBA00004418"/>
    </source>
</evidence>
<feature type="chain" id="PRO_5046051324" evidence="4">
    <location>
        <begin position="32"/>
        <end position="333"/>
    </location>
</feature>
<gene>
    <name evidence="6" type="ORF">Leucomu_12885</name>
</gene>
<organism evidence="6 7">
    <name type="scientific">Leucobacter muris</name>
    <dbReference type="NCBI Taxonomy" id="1935379"/>
    <lineage>
        <taxon>Bacteria</taxon>
        <taxon>Bacillati</taxon>
        <taxon>Actinomycetota</taxon>
        <taxon>Actinomycetes</taxon>
        <taxon>Micrococcales</taxon>
        <taxon>Microbacteriaceae</taxon>
        <taxon>Leucobacter</taxon>
    </lineage>
</organism>
<dbReference type="PROSITE" id="PS51257">
    <property type="entry name" value="PROKAR_LIPOPROTEIN"/>
    <property type="match status" value="1"/>
</dbReference>
<feature type="signal peptide" evidence="4">
    <location>
        <begin position="1"/>
        <end position="31"/>
    </location>
</feature>
<dbReference type="InterPro" id="IPR015168">
    <property type="entry name" value="SsuA/THI5"/>
</dbReference>
<dbReference type="SUPFAM" id="SSF53850">
    <property type="entry name" value="Periplasmic binding protein-like II"/>
    <property type="match status" value="1"/>
</dbReference>
<dbReference type="RefSeq" id="WP_128387462.1">
    <property type="nucleotide sequence ID" value="NZ_CP035037.1"/>
</dbReference>
<keyword evidence="7" id="KW-1185">Reference proteome</keyword>
<protein>
    <submittedName>
        <fullName evidence="6">Nitrate ABC transporter substrate-binding protein</fullName>
    </submittedName>
</protein>
<evidence type="ECO:0000313" key="6">
    <source>
        <dbReference type="EMBL" id="QAB18682.1"/>
    </source>
</evidence>
<evidence type="ECO:0000259" key="5">
    <source>
        <dbReference type="Pfam" id="PF09084"/>
    </source>
</evidence>
<evidence type="ECO:0000313" key="7">
    <source>
        <dbReference type="Proteomes" id="UP000285768"/>
    </source>
</evidence>
<keyword evidence="3 4" id="KW-0732">Signal</keyword>
<dbReference type="Gene3D" id="3.40.190.10">
    <property type="entry name" value="Periplasmic binding protein-like II"/>
    <property type="match status" value="2"/>
</dbReference>
<comment type="subcellular location">
    <subcellularLocation>
        <location evidence="1">Periplasm</location>
    </subcellularLocation>
</comment>
<evidence type="ECO:0000256" key="3">
    <source>
        <dbReference type="ARBA" id="ARBA00022729"/>
    </source>
</evidence>
<feature type="domain" description="SsuA/THI5-like" evidence="5">
    <location>
        <begin position="53"/>
        <end position="273"/>
    </location>
</feature>
<proteinExistence type="inferred from homology"/>
<dbReference type="EMBL" id="CP035037">
    <property type="protein sequence ID" value="QAB18682.1"/>
    <property type="molecule type" value="Genomic_DNA"/>
</dbReference>
<name>A0ABX5QHW8_9MICO</name>
<evidence type="ECO:0000256" key="2">
    <source>
        <dbReference type="ARBA" id="ARBA00010742"/>
    </source>
</evidence>
<dbReference type="Pfam" id="PF09084">
    <property type="entry name" value="NMT1"/>
    <property type="match status" value="1"/>
</dbReference>
<dbReference type="Proteomes" id="UP000285768">
    <property type="component" value="Chromosome"/>
</dbReference>